<comment type="function">
    <text evidence="1 13">Transfers the gamma-phosphate of ATP to the 4'-position of a tetraacyldisaccharide 1-phosphate intermediate (termed DS-1-P) to form tetraacyldisaccharide 1,4'-bis-phosphate (lipid IVA).</text>
</comment>
<dbReference type="GO" id="GO:0005524">
    <property type="term" value="F:ATP binding"/>
    <property type="evidence" value="ECO:0007669"/>
    <property type="project" value="UniProtKB-UniRule"/>
</dbReference>
<comment type="pathway">
    <text evidence="2 13">Glycolipid biosynthesis; lipid IV(A) biosynthesis; lipid IV(A) from (3R)-3-hydroxytetradecanoyl-[acyl-carrier-protein] and UDP-N-acetyl-alpha-D-glucosamine: step 6/6.</text>
</comment>
<dbReference type="GO" id="GO:0005886">
    <property type="term" value="C:plasma membrane"/>
    <property type="evidence" value="ECO:0007669"/>
    <property type="project" value="TreeGrafter"/>
</dbReference>
<dbReference type="Pfam" id="PF02606">
    <property type="entry name" value="LpxK"/>
    <property type="match status" value="1"/>
</dbReference>
<evidence type="ECO:0000256" key="11">
    <source>
        <dbReference type="ARBA" id="ARBA00023098"/>
    </source>
</evidence>
<dbReference type="PANTHER" id="PTHR42724:SF1">
    <property type="entry name" value="TETRAACYLDISACCHARIDE 4'-KINASE, MITOCHONDRIAL-RELATED"/>
    <property type="match status" value="1"/>
</dbReference>
<evidence type="ECO:0000256" key="4">
    <source>
        <dbReference type="ARBA" id="ARBA00016436"/>
    </source>
</evidence>
<name>A0A831ZS15_9BACT</name>
<dbReference type="EC" id="2.7.1.130" evidence="3 13"/>
<dbReference type="HAMAP" id="MF_00409">
    <property type="entry name" value="LpxK"/>
    <property type="match status" value="1"/>
</dbReference>
<dbReference type="PANTHER" id="PTHR42724">
    <property type="entry name" value="TETRAACYLDISACCHARIDE 4'-KINASE"/>
    <property type="match status" value="1"/>
</dbReference>
<evidence type="ECO:0000256" key="2">
    <source>
        <dbReference type="ARBA" id="ARBA00004870"/>
    </source>
</evidence>
<dbReference type="EMBL" id="DSTK01000026">
    <property type="protein sequence ID" value="HFK97424.1"/>
    <property type="molecule type" value="Genomic_DNA"/>
</dbReference>
<evidence type="ECO:0000256" key="10">
    <source>
        <dbReference type="ARBA" id="ARBA00022840"/>
    </source>
</evidence>
<comment type="catalytic activity">
    <reaction evidence="13">
        <text>a lipid A disaccharide + ATP = a lipid IVA + ADP + H(+)</text>
        <dbReference type="Rhea" id="RHEA:67840"/>
        <dbReference type="ChEBI" id="CHEBI:15378"/>
        <dbReference type="ChEBI" id="CHEBI:30616"/>
        <dbReference type="ChEBI" id="CHEBI:176343"/>
        <dbReference type="ChEBI" id="CHEBI:176425"/>
        <dbReference type="ChEBI" id="CHEBI:456216"/>
        <dbReference type="EC" id="2.7.1.130"/>
    </reaction>
</comment>
<proteinExistence type="inferred from homology"/>
<feature type="binding site" evidence="13">
    <location>
        <begin position="108"/>
        <end position="115"/>
    </location>
    <ligand>
        <name>ATP</name>
        <dbReference type="ChEBI" id="CHEBI:30616"/>
    </ligand>
</feature>
<dbReference type="GO" id="GO:0009244">
    <property type="term" value="P:lipopolysaccharide core region biosynthetic process"/>
    <property type="evidence" value="ECO:0007669"/>
    <property type="project" value="TreeGrafter"/>
</dbReference>
<keyword evidence="9 13" id="KW-0418">Kinase</keyword>
<gene>
    <name evidence="13 14" type="primary">lpxK</name>
    <name evidence="14" type="ORF">ENS06_08910</name>
</gene>
<dbReference type="GO" id="GO:0009029">
    <property type="term" value="F:lipid-A 4'-kinase activity"/>
    <property type="evidence" value="ECO:0007669"/>
    <property type="project" value="UniProtKB-UniRule"/>
</dbReference>
<reference evidence="14" key="1">
    <citation type="journal article" date="2020" name="mSystems">
        <title>Genome- and Community-Level Interaction Insights into Carbon Utilization and Element Cycling Functions of Hydrothermarchaeota in Hydrothermal Sediment.</title>
        <authorList>
            <person name="Zhou Z."/>
            <person name="Liu Y."/>
            <person name="Xu W."/>
            <person name="Pan J."/>
            <person name="Luo Z.H."/>
            <person name="Li M."/>
        </authorList>
    </citation>
    <scope>NUCLEOTIDE SEQUENCE [LARGE SCALE GENOMIC DNA]</scope>
    <source>
        <strain evidence="14">SpSt-456</strain>
    </source>
</reference>
<keyword evidence="5 13" id="KW-0444">Lipid biosynthesis</keyword>
<evidence type="ECO:0000256" key="3">
    <source>
        <dbReference type="ARBA" id="ARBA00012071"/>
    </source>
</evidence>
<sequence length="409" mass="45138">MDTLGFAALTPTYGCRAAAWRTCSREGDWVKGGARRKAEKGGPVTGRGYALWQSLWDEPAGSARRRFAIGLLSPLEALYETLRRRDQAKRLRRRRSLPGCVISVGNITLGGTGKTPAVLWIARTLHKAGFSVAVLSRGYGRRGSGVEKVRLDGPLHKNAERYGDEPVLLARRLPWAAVWVGADRRDAGMRAVAHDRPDVFVLDDGFQHVQLHRDLDLVLLDAARPTGNGRLLPAGPLREPPQALERAHAAIFVGDTENPSTAAESLRQGPLLGKPVFQARPVIGGFFQAAQADFPVPQEDLSRAPCIAVAGIARPQRFFSALEAMGVACLRRCAFPDHHRWTPKDERGLLRVVQETGARWIVTTEKDAVRLPPSLAKRAVYAAMDLDFGPDADRFRDVLLHAVRWWRRS</sequence>
<dbReference type="GO" id="GO:0009245">
    <property type="term" value="P:lipid A biosynthetic process"/>
    <property type="evidence" value="ECO:0007669"/>
    <property type="project" value="UniProtKB-UniRule"/>
</dbReference>
<dbReference type="InterPro" id="IPR027417">
    <property type="entry name" value="P-loop_NTPase"/>
</dbReference>
<keyword evidence="6 13" id="KW-0441">Lipid A biosynthesis</keyword>
<evidence type="ECO:0000256" key="13">
    <source>
        <dbReference type="HAMAP-Rule" id="MF_00409"/>
    </source>
</evidence>
<dbReference type="InterPro" id="IPR003758">
    <property type="entry name" value="LpxK"/>
</dbReference>
<evidence type="ECO:0000256" key="7">
    <source>
        <dbReference type="ARBA" id="ARBA00022679"/>
    </source>
</evidence>
<protein>
    <recommendedName>
        <fullName evidence="4 13">Tetraacyldisaccharide 4'-kinase</fullName>
        <ecNumber evidence="3 13">2.7.1.130</ecNumber>
    </recommendedName>
    <alternativeName>
        <fullName evidence="12 13">Lipid A 4'-kinase</fullName>
    </alternativeName>
</protein>
<dbReference type="SUPFAM" id="SSF52540">
    <property type="entry name" value="P-loop containing nucleoside triphosphate hydrolases"/>
    <property type="match status" value="1"/>
</dbReference>
<dbReference type="UniPathway" id="UPA00359">
    <property type="reaction ID" value="UER00482"/>
</dbReference>
<keyword evidence="7 13" id="KW-0808">Transferase</keyword>
<dbReference type="NCBIfam" id="TIGR00682">
    <property type="entry name" value="lpxK"/>
    <property type="match status" value="1"/>
</dbReference>
<comment type="caution">
    <text evidence="14">The sequence shown here is derived from an EMBL/GenBank/DDBJ whole genome shotgun (WGS) entry which is preliminary data.</text>
</comment>
<organism evidence="14">
    <name type="scientific">Desulfacinum infernum</name>
    <dbReference type="NCBI Taxonomy" id="35837"/>
    <lineage>
        <taxon>Bacteria</taxon>
        <taxon>Pseudomonadati</taxon>
        <taxon>Thermodesulfobacteriota</taxon>
        <taxon>Syntrophobacteria</taxon>
        <taxon>Syntrophobacterales</taxon>
        <taxon>Syntrophobacteraceae</taxon>
        <taxon>Desulfacinum</taxon>
    </lineage>
</organism>
<comment type="similarity">
    <text evidence="13">Belongs to the LpxK family.</text>
</comment>
<evidence type="ECO:0000256" key="9">
    <source>
        <dbReference type="ARBA" id="ARBA00022777"/>
    </source>
</evidence>
<evidence type="ECO:0000256" key="8">
    <source>
        <dbReference type="ARBA" id="ARBA00022741"/>
    </source>
</evidence>
<keyword evidence="11 13" id="KW-0443">Lipid metabolism</keyword>
<dbReference type="AlphaFoldDB" id="A0A831ZS15"/>
<keyword evidence="10 13" id="KW-0067">ATP-binding</keyword>
<accession>A0A831ZS15</accession>
<evidence type="ECO:0000256" key="5">
    <source>
        <dbReference type="ARBA" id="ARBA00022516"/>
    </source>
</evidence>
<evidence type="ECO:0000256" key="1">
    <source>
        <dbReference type="ARBA" id="ARBA00002274"/>
    </source>
</evidence>
<evidence type="ECO:0000256" key="12">
    <source>
        <dbReference type="ARBA" id="ARBA00029757"/>
    </source>
</evidence>
<evidence type="ECO:0000256" key="6">
    <source>
        <dbReference type="ARBA" id="ARBA00022556"/>
    </source>
</evidence>
<keyword evidence="8 13" id="KW-0547">Nucleotide-binding</keyword>
<evidence type="ECO:0000313" key="14">
    <source>
        <dbReference type="EMBL" id="HFK97424.1"/>
    </source>
</evidence>